<sequence>MSQPKKRPTRRSDPEPLLSRATTFTRKGDDRAVPRAESAREQEVSRPRHQPSSEPDKRGERGDARPSAPHKLTRAEFNAMNRWRRRCTVAFSAFLVVGCVMGALLFARPSASAVENRELTHFPAFTWEGFVDGSFLNDVSLWYADTYPIREPLVAANRAVASLYGIDTGTKMIGGNVKSDELPPIDKAADGSNDPGQEALKPEERKAVEVPDEAAMAENIQNAVMGGLYVKDGAAYSFYYFLEDSVKAYTAAVNACTDAVKGEAEVFSILVPNNSGVLLDEQTLADMGGTDQGQAIEYFDSLFVPEVHTVDILEPLRSHNDEYLYFRTDHHWTQLGAYYAYLEFCEKAGIEPVPLEDHESMTFDGFLGTYYSELQDPAMAANPDYVQAYIPNGTNDMTYQDASGNELTGNVVTDVSGWNNNSYYSTFIMGDQPLEHIVNDKKDDDSSVLVVKDSYGCAFVPLLVDNFHDVYVIDFRHIDLNIPDFVREHGIRNVIFLNNLTLAGTDGVANKLMSMM</sequence>
<feature type="region of interest" description="Disordered" evidence="1">
    <location>
        <begin position="182"/>
        <end position="206"/>
    </location>
</feature>
<gene>
    <name evidence="3" type="ORF">GMI68_00685</name>
    <name evidence="4" type="ORF">J7S26_01415</name>
</gene>
<dbReference type="InterPro" id="IPR025945">
    <property type="entry name" value="DHHW"/>
</dbReference>
<keyword evidence="5" id="KW-1185">Reference proteome</keyword>
<feature type="transmembrane region" description="Helical" evidence="2">
    <location>
        <begin position="87"/>
        <end position="107"/>
    </location>
</feature>
<dbReference type="KEGG" id="ebz:J7S26_01415"/>
<keyword evidence="2" id="KW-0812">Transmembrane</keyword>
<evidence type="ECO:0000313" key="5">
    <source>
        <dbReference type="Proteomes" id="UP000636394"/>
    </source>
</evidence>
<evidence type="ECO:0008006" key="7">
    <source>
        <dbReference type="Google" id="ProtNLM"/>
    </source>
</evidence>
<dbReference type="AlphaFoldDB" id="A0A9E6MQP1"/>
<dbReference type="Proteomes" id="UP000671910">
    <property type="component" value="Chromosome"/>
</dbReference>
<dbReference type="RefSeq" id="WP_166338063.1">
    <property type="nucleotide sequence ID" value="NZ_CP072829.1"/>
</dbReference>
<keyword evidence="2" id="KW-0472">Membrane</keyword>
<evidence type="ECO:0000256" key="1">
    <source>
        <dbReference type="SAM" id="MobiDB-lite"/>
    </source>
</evidence>
<protein>
    <recommendedName>
        <fullName evidence="7">DHHW protein</fullName>
    </recommendedName>
</protein>
<evidence type="ECO:0000313" key="4">
    <source>
        <dbReference type="EMBL" id="QTU84617.1"/>
    </source>
</evidence>
<accession>A0A9E6MQP1</accession>
<reference evidence="4" key="2">
    <citation type="submission" date="2021-04" db="EMBL/GenBank/DDBJ databases">
        <title>Novel species in family Eggerthellaceae.</title>
        <authorList>
            <person name="Zhang G."/>
        </authorList>
    </citation>
    <scope>NUCLEOTIDE SEQUENCE</scope>
    <source>
        <strain evidence="4">Zg-886</strain>
    </source>
</reference>
<dbReference type="Proteomes" id="UP000636394">
    <property type="component" value="Unassembled WGS sequence"/>
</dbReference>
<feature type="compositionally biased region" description="Basic and acidic residues" evidence="1">
    <location>
        <begin position="54"/>
        <end position="64"/>
    </location>
</feature>
<evidence type="ECO:0000313" key="6">
    <source>
        <dbReference type="Proteomes" id="UP000671910"/>
    </source>
</evidence>
<dbReference type="EMBL" id="CP072829">
    <property type="protein sequence ID" value="QTU84617.1"/>
    <property type="molecule type" value="Genomic_DNA"/>
</dbReference>
<feature type="compositionally biased region" description="Basic and acidic residues" evidence="1">
    <location>
        <begin position="26"/>
        <end position="46"/>
    </location>
</feature>
<dbReference type="EMBL" id="WPCR01000001">
    <property type="protein sequence ID" value="NHM13300.1"/>
    <property type="molecule type" value="Genomic_DNA"/>
</dbReference>
<organism evidence="4 6">
    <name type="scientific">Xiamenia xianingshaonis</name>
    <dbReference type="NCBI Taxonomy" id="2682776"/>
    <lineage>
        <taxon>Bacteria</taxon>
        <taxon>Bacillati</taxon>
        <taxon>Actinomycetota</taxon>
        <taxon>Coriobacteriia</taxon>
        <taxon>Eggerthellales</taxon>
        <taxon>Eggerthellaceae</taxon>
        <taxon>Xiamenia</taxon>
    </lineage>
</organism>
<name>A0A9E6MQP1_9ACTN</name>
<evidence type="ECO:0000256" key="2">
    <source>
        <dbReference type="SAM" id="Phobius"/>
    </source>
</evidence>
<evidence type="ECO:0000313" key="3">
    <source>
        <dbReference type="EMBL" id="NHM13300.1"/>
    </source>
</evidence>
<proteinExistence type="predicted"/>
<feature type="region of interest" description="Disordered" evidence="1">
    <location>
        <begin position="1"/>
        <end position="71"/>
    </location>
</feature>
<keyword evidence="2" id="KW-1133">Transmembrane helix</keyword>
<dbReference type="Pfam" id="PF14286">
    <property type="entry name" value="DHHW"/>
    <property type="match status" value="2"/>
</dbReference>
<reference evidence="3 5" key="1">
    <citation type="submission" date="2019-11" db="EMBL/GenBank/DDBJ databases">
        <title>Eggerthellaceae novel genus isolated from the rectal contents of marmort.</title>
        <authorList>
            <person name="Zhang G."/>
        </authorList>
    </citation>
    <scope>NUCLEOTIDE SEQUENCE [LARGE SCALE GENOMIC DNA]</scope>
    <source>
        <strain evidence="3">Zg-886</strain>
        <strain evidence="5">zg-886</strain>
    </source>
</reference>